<evidence type="ECO:0000256" key="2">
    <source>
        <dbReference type="ARBA" id="ARBA00022475"/>
    </source>
</evidence>
<dbReference type="InterPro" id="IPR050166">
    <property type="entry name" value="ABC_transporter_ATP-bind"/>
</dbReference>
<reference evidence="8 9" key="1">
    <citation type="submission" date="2020-03" db="EMBL/GenBank/DDBJ databases">
        <title>WGS of actinomycetes isolated from Thailand.</title>
        <authorList>
            <person name="Thawai C."/>
        </authorList>
    </citation>
    <scope>NUCLEOTIDE SEQUENCE [LARGE SCALE GENOMIC DNA]</scope>
    <source>
        <strain evidence="8 9">PRB2-1</strain>
    </source>
</reference>
<dbReference type="EMBL" id="JAATEJ010000045">
    <property type="protein sequence ID" value="NJP48319.1"/>
    <property type="molecule type" value="Genomic_DNA"/>
</dbReference>
<evidence type="ECO:0000256" key="1">
    <source>
        <dbReference type="ARBA" id="ARBA00022448"/>
    </source>
</evidence>
<dbReference type="InterPro" id="IPR003593">
    <property type="entry name" value="AAA+_ATPase"/>
</dbReference>
<keyword evidence="1" id="KW-0813">Transport</keyword>
<dbReference type="RefSeq" id="WP_167987143.1">
    <property type="nucleotide sequence ID" value="NZ_JAATEJ010000045.1"/>
</dbReference>
<dbReference type="InterPro" id="IPR027417">
    <property type="entry name" value="P-loop_NTPase"/>
</dbReference>
<dbReference type="Proteomes" id="UP000734511">
    <property type="component" value="Unassembled WGS sequence"/>
</dbReference>
<keyword evidence="6" id="KW-0472">Membrane</keyword>
<keyword evidence="5" id="KW-1278">Translocase</keyword>
<evidence type="ECO:0000256" key="6">
    <source>
        <dbReference type="ARBA" id="ARBA00023136"/>
    </source>
</evidence>
<gene>
    <name evidence="8" type="ORF">HCN08_33695</name>
</gene>
<dbReference type="SUPFAM" id="SSF52540">
    <property type="entry name" value="P-loop containing nucleoside triphosphate hydrolases"/>
    <property type="match status" value="1"/>
</dbReference>
<name>A0ABX0ZW87_9ACTN</name>
<dbReference type="Gene3D" id="3.40.50.300">
    <property type="entry name" value="P-loop containing nucleotide triphosphate hydrolases"/>
    <property type="match status" value="1"/>
</dbReference>
<dbReference type="PROSITE" id="PS50893">
    <property type="entry name" value="ABC_TRANSPORTER_2"/>
    <property type="match status" value="1"/>
</dbReference>
<keyword evidence="9" id="KW-1185">Reference proteome</keyword>
<keyword evidence="3" id="KW-0547">Nucleotide-binding</keyword>
<protein>
    <submittedName>
        <fullName evidence="8">ABC transporter ATP-binding protein</fullName>
    </submittedName>
</protein>
<dbReference type="PANTHER" id="PTHR42788">
    <property type="entry name" value="TAURINE IMPORT ATP-BINDING PROTEIN-RELATED"/>
    <property type="match status" value="1"/>
</dbReference>
<evidence type="ECO:0000256" key="4">
    <source>
        <dbReference type="ARBA" id="ARBA00022840"/>
    </source>
</evidence>
<accession>A0ABX0ZW87</accession>
<evidence type="ECO:0000313" key="9">
    <source>
        <dbReference type="Proteomes" id="UP000734511"/>
    </source>
</evidence>
<dbReference type="CDD" id="cd03293">
    <property type="entry name" value="ABC_NrtD_SsuB_transporters"/>
    <property type="match status" value="1"/>
</dbReference>
<dbReference type="PANTHER" id="PTHR42788:SF17">
    <property type="entry name" value="ALIPHATIC SULFONATES IMPORT ATP-BINDING PROTEIN SSUB"/>
    <property type="match status" value="1"/>
</dbReference>
<dbReference type="InterPro" id="IPR003439">
    <property type="entry name" value="ABC_transporter-like_ATP-bd"/>
</dbReference>
<proteinExistence type="predicted"/>
<sequence length="272" mass="29027">MVTAAEGAGAKGAGAAVEIRNVTQAFRAGDSDLPVLDDISLSVRPGEFVALVGPSGSGKSTLVRLLAGLDRPLFGTVEVDGVRVTSPDPSRALVFQDPTLLPWRTVRGNVAIGPQTRRALARSRARIDDALALVGLTDFADAWPAQLSGGMAQRAALARALVNDPAVLLLDEPLGKLDALTRRVLQGELLRLWQERGFTAVLITHDVSEALVLADRLVVLSPRPARIREVVEVGLDRPREQSAPEFVALRARILALLDEEATTQPDELEAAH</sequence>
<dbReference type="InterPro" id="IPR017871">
    <property type="entry name" value="ABC_transporter-like_CS"/>
</dbReference>
<feature type="domain" description="ABC transporter" evidence="7">
    <location>
        <begin position="17"/>
        <end position="247"/>
    </location>
</feature>
<keyword evidence="4 8" id="KW-0067">ATP-binding</keyword>
<evidence type="ECO:0000259" key="7">
    <source>
        <dbReference type="PROSITE" id="PS50893"/>
    </source>
</evidence>
<evidence type="ECO:0000256" key="3">
    <source>
        <dbReference type="ARBA" id="ARBA00022741"/>
    </source>
</evidence>
<keyword evidence="2" id="KW-1003">Cell membrane</keyword>
<evidence type="ECO:0000313" key="8">
    <source>
        <dbReference type="EMBL" id="NJP48319.1"/>
    </source>
</evidence>
<evidence type="ECO:0000256" key="5">
    <source>
        <dbReference type="ARBA" id="ARBA00022967"/>
    </source>
</evidence>
<dbReference type="SMART" id="SM00382">
    <property type="entry name" value="AAA"/>
    <property type="match status" value="1"/>
</dbReference>
<dbReference type="GO" id="GO:0005524">
    <property type="term" value="F:ATP binding"/>
    <property type="evidence" value="ECO:0007669"/>
    <property type="project" value="UniProtKB-KW"/>
</dbReference>
<dbReference type="Pfam" id="PF00005">
    <property type="entry name" value="ABC_tran"/>
    <property type="match status" value="1"/>
</dbReference>
<comment type="caution">
    <text evidence="8">The sequence shown here is derived from an EMBL/GenBank/DDBJ whole genome shotgun (WGS) entry which is preliminary data.</text>
</comment>
<organism evidence="8 9">
    <name type="scientific">Actinacidiphila epipremni</name>
    <dbReference type="NCBI Taxonomy" id="2053013"/>
    <lineage>
        <taxon>Bacteria</taxon>
        <taxon>Bacillati</taxon>
        <taxon>Actinomycetota</taxon>
        <taxon>Actinomycetes</taxon>
        <taxon>Kitasatosporales</taxon>
        <taxon>Streptomycetaceae</taxon>
        <taxon>Actinacidiphila</taxon>
    </lineage>
</organism>
<dbReference type="PROSITE" id="PS00211">
    <property type="entry name" value="ABC_TRANSPORTER_1"/>
    <property type="match status" value="1"/>
</dbReference>